<evidence type="ECO:0000256" key="1">
    <source>
        <dbReference type="SAM" id="Coils"/>
    </source>
</evidence>
<dbReference type="EnsemblProtists" id="EKX51795">
    <property type="protein sequence ID" value="EKX51795"/>
    <property type="gene ID" value="GUITHDRAFT_102404"/>
</dbReference>
<keyword evidence="1" id="KW-0175">Coiled coil</keyword>
<dbReference type="PaxDb" id="55529-EKX51795"/>
<dbReference type="KEGG" id="gtt:GUITHDRAFT_102404"/>
<feature type="compositionally biased region" description="Basic and acidic residues" evidence="2">
    <location>
        <begin position="14"/>
        <end position="30"/>
    </location>
</feature>
<dbReference type="Proteomes" id="UP000011087">
    <property type="component" value="Unassembled WGS sequence"/>
</dbReference>
<evidence type="ECO:0000313" key="5">
    <source>
        <dbReference type="Proteomes" id="UP000011087"/>
    </source>
</evidence>
<dbReference type="HOGENOM" id="CLU_751098_0_0_1"/>
<feature type="coiled-coil region" evidence="1">
    <location>
        <begin position="203"/>
        <end position="275"/>
    </location>
</feature>
<feature type="compositionally biased region" description="Basic and acidic residues" evidence="2">
    <location>
        <begin position="71"/>
        <end position="124"/>
    </location>
</feature>
<gene>
    <name evidence="3" type="ORF">GUITHDRAFT_102404</name>
</gene>
<name>L1JUE4_GUITC</name>
<proteinExistence type="predicted"/>
<reference evidence="5" key="2">
    <citation type="submission" date="2012-11" db="EMBL/GenBank/DDBJ databases">
        <authorList>
            <person name="Kuo A."/>
            <person name="Curtis B.A."/>
            <person name="Tanifuji G."/>
            <person name="Burki F."/>
            <person name="Gruber A."/>
            <person name="Irimia M."/>
            <person name="Maruyama S."/>
            <person name="Arias M.C."/>
            <person name="Ball S.G."/>
            <person name="Gile G.H."/>
            <person name="Hirakawa Y."/>
            <person name="Hopkins J.F."/>
            <person name="Rensing S.A."/>
            <person name="Schmutz J."/>
            <person name="Symeonidi A."/>
            <person name="Elias M."/>
            <person name="Eveleigh R.J."/>
            <person name="Herman E.K."/>
            <person name="Klute M.J."/>
            <person name="Nakayama T."/>
            <person name="Obornik M."/>
            <person name="Reyes-Prieto A."/>
            <person name="Armbrust E.V."/>
            <person name="Aves S.J."/>
            <person name="Beiko R.G."/>
            <person name="Coutinho P."/>
            <person name="Dacks J.B."/>
            <person name="Durnford D.G."/>
            <person name="Fast N.M."/>
            <person name="Green B.R."/>
            <person name="Grisdale C."/>
            <person name="Hempe F."/>
            <person name="Henrissat B."/>
            <person name="Hoppner M.P."/>
            <person name="Ishida K.-I."/>
            <person name="Kim E."/>
            <person name="Koreny L."/>
            <person name="Kroth P.G."/>
            <person name="Liu Y."/>
            <person name="Malik S.-B."/>
            <person name="Maier U.G."/>
            <person name="McRose D."/>
            <person name="Mock T."/>
            <person name="Neilson J.A."/>
            <person name="Onodera N.T."/>
            <person name="Poole A.M."/>
            <person name="Pritham E.J."/>
            <person name="Richards T.A."/>
            <person name="Rocap G."/>
            <person name="Roy S.W."/>
            <person name="Sarai C."/>
            <person name="Schaack S."/>
            <person name="Shirato S."/>
            <person name="Slamovits C.H."/>
            <person name="Spencer D.F."/>
            <person name="Suzuki S."/>
            <person name="Worden A.Z."/>
            <person name="Zauner S."/>
            <person name="Barry K."/>
            <person name="Bell C."/>
            <person name="Bharti A.K."/>
            <person name="Crow J.A."/>
            <person name="Grimwood J."/>
            <person name="Kramer R."/>
            <person name="Lindquist E."/>
            <person name="Lucas S."/>
            <person name="Salamov A."/>
            <person name="McFadden G.I."/>
            <person name="Lane C.E."/>
            <person name="Keeling P.J."/>
            <person name="Gray M.W."/>
            <person name="Grigoriev I.V."/>
            <person name="Archibald J.M."/>
        </authorList>
    </citation>
    <scope>NUCLEOTIDE SEQUENCE</scope>
    <source>
        <strain evidence="5">CCMP2712</strain>
    </source>
</reference>
<dbReference type="OrthoDB" id="527994at2759"/>
<feature type="compositionally biased region" description="Low complexity" evidence="2">
    <location>
        <begin position="358"/>
        <end position="369"/>
    </location>
</feature>
<accession>L1JUE4</accession>
<dbReference type="EMBL" id="JH992974">
    <property type="protein sequence ID" value="EKX51795.1"/>
    <property type="molecule type" value="Genomic_DNA"/>
</dbReference>
<dbReference type="GeneID" id="17308580"/>
<evidence type="ECO:0000313" key="4">
    <source>
        <dbReference type="EnsemblProtists" id="EKX51795"/>
    </source>
</evidence>
<organism evidence="3">
    <name type="scientific">Guillardia theta (strain CCMP2712)</name>
    <name type="common">Cryptophyte</name>
    <dbReference type="NCBI Taxonomy" id="905079"/>
    <lineage>
        <taxon>Eukaryota</taxon>
        <taxon>Cryptophyceae</taxon>
        <taxon>Pyrenomonadales</taxon>
        <taxon>Geminigeraceae</taxon>
        <taxon>Guillardia</taxon>
    </lineage>
</organism>
<feature type="region of interest" description="Disordered" evidence="2">
    <location>
        <begin position="67"/>
        <end position="124"/>
    </location>
</feature>
<dbReference type="AlphaFoldDB" id="L1JUE4"/>
<protein>
    <submittedName>
        <fullName evidence="3 4">Uncharacterized protein</fullName>
    </submittedName>
</protein>
<dbReference type="RefSeq" id="XP_005838775.1">
    <property type="nucleotide sequence ID" value="XM_005838718.1"/>
</dbReference>
<reference evidence="4" key="3">
    <citation type="submission" date="2016-03" db="UniProtKB">
        <authorList>
            <consortium name="EnsemblProtists"/>
        </authorList>
    </citation>
    <scope>IDENTIFICATION</scope>
</reference>
<evidence type="ECO:0000313" key="3">
    <source>
        <dbReference type="EMBL" id="EKX51795.1"/>
    </source>
</evidence>
<feature type="region of interest" description="Disordered" evidence="2">
    <location>
        <begin position="347"/>
        <end position="369"/>
    </location>
</feature>
<keyword evidence="5" id="KW-1185">Reference proteome</keyword>
<feature type="region of interest" description="Disordered" evidence="2">
    <location>
        <begin position="1"/>
        <end position="30"/>
    </location>
</feature>
<sequence>MWKPSEYRYGGKSPTERTHDSVMPRRPRGEVDEWAALQRLQDEAAVRGEQGWKEQRKQEQKDYMEYIQQQMEERRRSEEREKREKKRELEDAQRSLEVLREEEQRSKQKQKEEASRVKEMYDRQLRDRNHAVRLNSELQKLQKRKALLGEDLTSATFGAGPRFSMKAQATPGPGAYNAVDPYSQLIKRSFNITIEGSMFLQDLLRWEEKQKDLEKRKERERSMLKADYRETLAESIEERKRRQEEQKLVEQRRQLEVLEQEKQQTLLAQQRSERDRQQQKESYREELRIQMEQDKERRKHQFRMSEGEMRLNQRSLHVYTDQAHNGDSLDSFPPIMHDFGYEESFRAVSNKARPRGNSSSSDQSSARLR</sequence>
<evidence type="ECO:0000256" key="2">
    <source>
        <dbReference type="SAM" id="MobiDB-lite"/>
    </source>
</evidence>
<reference evidence="3 5" key="1">
    <citation type="journal article" date="2012" name="Nature">
        <title>Algal genomes reveal evolutionary mosaicism and the fate of nucleomorphs.</title>
        <authorList>
            <consortium name="DOE Joint Genome Institute"/>
            <person name="Curtis B.A."/>
            <person name="Tanifuji G."/>
            <person name="Burki F."/>
            <person name="Gruber A."/>
            <person name="Irimia M."/>
            <person name="Maruyama S."/>
            <person name="Arias M.C."/>
            <person name="Ball S.G."/>
            <person name="Gile G.H."/>
            <person name="Hirakawa Y."/>
            <person name="Hopkins J.F."/>
            <person name="Kuo A."/>
            <person name="Rensing S.A."/>
            <person name="Schmutz J."/>
            <person name="Symeonidi A."/>
            <person name="Elias M."/>
            <person name="Eveleigh R.J."/>
            <person name="Herman E.K."/>
            <person name="Klute M.J."/>
            <person name="Nakayama T."/>
            <person name="Obornik M."/>
            <person name="Reyes-Prieto A."/>
            <person name="Armbrust E.V."/>
            <person name="Aves S.J."/>
            <person name="Beiko R.G."/>
            <person name="Coutinho P."/>
            <person name="Dacks J.B."/>
            <person name="Durnford D.G."/>
            <person name="Fast N.M."/>
            <person name="Green B.R."/>
            <person name="Grisdale C.J."/>
            <person name="Hempel F."/>
            <person name="Henrissat B."/>
            <person name="Hoppner M.P."/>
            <person name="Ishida K."/>
            <person name="Kim E."/>
            <person name="Koreny L."/>
            <person name="Kroth P.G."/>
            <person name="Liu Y."/>
            <person name="Malik S.B."/>
            <person name="Maier U.G."/>
            <person name="McRose D."/>
            <person name="Mock T."/>
            <person name="Neilson J.A."/>
            <person name="Onodera N.T."/>
            <person name="Poole A.M."/>
            <person name="Pritham E.J."/>
            <person name="Richards T.A."/>
            <person name="Rocap G."/>
            <person name="Roy S.W."/>
            <person name="Sarai C."/>
            <person name="Schaack S."/>
            <person name="Shirato S."/>
            <person name="Slamovits C.H."/>
            <person name="Spencer D.F."/>
            <person name="Suzuki S."/>
            <person name="Worden A.Z."/>
            <person name="Zauner S."/>
            <person name="Barry K."/>
            <person name="Bell C."/>
            <person name="Bharti A.K."/>
            <person name="Crow J.A."/>
            <person name="Grimwood J."/>
            <person name="Kramer R."/>
            <person name="Lindquist E."/>
            <person name="Lucas S."/>
            <person name="Salamov A."/>
            <person name="McFadden G.I."/>
            <person name="Lane C.E."/>
            <person name="Keeling P.J."/>
            <person name="Gray M.W."/>
            <person name="Grigoriev I.V."/>
            <person name="Archibald J.M."/>
        </authorList>
    </citation>
    <scope>NUCLEOTIDE SEQUENCE</scope>
    <source>
        <strain evidence="3 5">CCMP2712</strain>
    </source>
</reference>